<organism evidence="3 4">
    <name type="scientific">Tenuibacillus multivorans</name>
    <dbReference type="NCBI Taxonomy" id="237069"/>
    <lineage>
        <taxon>Bacteria</taxon>
        <taxon>Bacillati</taxon>
        <taxon>Bacillota</taxon>
        <taxon>Bacilli</taxon>
        <taxon>Bacillales</taxon>
        <taxon>Bacillaceae</taxon>
        <taxon>Tenuibacillus</taxon>
    </lineage>
</organism>
<evidence type="ECO:0000256" key="2">
    <source>
        <dbReference type="SAM" id="SignalP"/>
    </source>
</evidence>
<evidence type="ECO:0000313" key="3">
    <source>
        <dbReference type="EMBL" id="SDN10146.1"/>
    </source>
</evidence>
<feature type="region of interest" description="Disordered" evidence="1">
    <location>
        <begin position="19"/>
        <end position="56"/>
    </location>
</feature>
<dbReference type="AlphaFoldDB" id="A0A1G9YNW2"/>
<protein>
    <submittedName>
        <fullName evidence="3">Uncharacterized protein</fullName>
    </submittedName>
</protein>
<dbReference type="EMBL" id="FNIG01000002">
    <property type="protein sequence ID" value="SDN10146.1"/>
    <property type="molecule type" value="Genomic_DNA"/>
</dbReference>
<accession>A0A1G9YNW2</accession>
<evidence type="ECO:0000256" key="1">
    <source>
        <dbReference type="SAM" id="MobiDB-lite"/>
    </source>
</evidence>
<feature type="chain" id="PRO_5038433204" evidence="2">
    <location>
        <begin position="20"/>
        <end position="203"/>
    </location>
</feature>
<dbReference type="Proteomes" id="UP000199334">
    <property type="component" value="Unassembled WGS sequence"/>
</dbReference>
<dbReference type="OrthoDB" id="2972052at2"/>
<proteinExistence type="predicted"/>
<name>A0A1G9YNW2_9BACI</name>
<feature type="signal peptide" evidence="2">
    <location>
        <begin position="1"/>
        <end position="19"/>
    </location>
</feature>
<keyword evidence="2" id="KW-0732">Signal</keyword>
<gene>
    <name evidence="3" type="ORF">SAMN05216498_1471</name>
</gene>
<evidence type="ECO:0000313" key="4">
    <source>
        <dbReference type="Proteomes" id="UP000199334"/>
    </source>
</evidence>
<feature type="compositionally biased region" description="Low complexity" evidence="1">
    <location>
        <begin position="19"/>
        <end position="35"/>
    </location>
</feature>
<dbReference type="STRING" id="237069.SAMN05216498_1471"/>
<dbReference type="PROSITE" id="PS51257">
    <property type="entry name" value="PROKAR_LIPOPROTEIN"/>
    <property type="match status" value="1"/>
</dbReference>
<dbReference type="RefSeq" id="WP_093855944.1">
    <property type="nucleotide sequence ID" value="NZ_BJVZ01000026.1"/>
</dbReference>
<sequence>MRYLAVLFASMLLILTACGSNDDNTSGTDDNTNGTEEQEENNEETKDTEDSKEEAEVSVEEQVASAVQSYSDVMEQFQSEHVDGTTVQGVESTEDVATYFLENAPVTEKFANDIASKVVEEIDGELTWKERDFTVIVDPNENKTYQVSEDNYLFNYTIAGDATENRGHYTYNVRNVDGGWLVNELGFGYLDGEFPDEEEESEE</sequence>
<reference evidence="3 4" key="1">
    <citation type="submission" date="2016-10" db="EMBL/GenBank/DDBJ databases">
        <authorList>
            <person name="de Groot N.N."/>
        </authorList>
    </citation>
    <scope>NUCLEOTIDE SEQUENCE [LARGE SCALE GENOMIC DNA]</scope>
    <source>
        <strain evidence="3 4">CGMCC 1.3442</strain>
    </source>
</reference>
<keyword evidence="4" id="KW-1185">Reference proteome</keyword>